<feature type="transmembrane region" description="Helical" evidence="2">
    <location>
        <begin position="51"/>
        <end position="74"/>
    </location>
</feature>
<keyword evidence="4" id="KW-1185">Reference proteome</keyword>
<proteinExistence type="predicted"/>
<evidence type="ECO:0000313" key="3">
    <source>
        <dbReference type="EMBL" id="TKR77287.1"/>
    </source>
</evidence>
<dbReference type="EMBL" id="AZBU02000005">
    <property type="protein sequence ID" value="TKR77287.1"/>
    <property type="molecule type" value="Genomic_DNA"/>
</dbReference>
<keyword evidence="2" id="KW-0472">Membrane</keyword>
<accession>A0A4U5N481</accession>
<sequence>MMSAPQPFPIVSKNGLATCPSSASNEVSAPREPKSSKAPGKRSNRCCGQNACAWTAAISAVVFAILLSVALRIYCHFAAAEFVKNETILRSSHLIWIIPALSNLILLLAGIVTMVGLCIRKPNVLWAYVGLMAGVCVLDLVCCGFVVLMCVYWREKMDPNAMIVNVIVFSVVGSSKIFGQLCSMASIGGCIVALKIRAQEVNGEQGKADCEATPED</sequence>
<feature type="transmembrane region" description="Helical" evidence="2">
    <location>
        <begin position="94"/>
        <end position="118"/>
    </location>
</feature>
<organism evidence="3 4">
    <name type="scientific">Steinernema carpocapsae</name>
    <name type="common">Entomopathogenic nematode</name>
    <dbReference type="NCBI Taxonomy" id="34508"/>
    <lineage>
        <taxon>Eukaryota</taxon>
        <taxon>Metazoa</taxon>
        <taxon>Ecdysozoa</taxon>
        <taxon>Nematoda</taxon>
        <taxon>Chromadorea</taxon>
        <taxon>Rhabditida</taxon>
        <taxon>Tylenchina</taxon>
        <taxon>Panagrolaimomorpha</taxon>
        <taxon>Strongyloidoidea</taxon>
        <taxon>Steinernematidae</taxon>
        <taxon>Steinernema</taxon>
    </lineage>
</organism>
<evidence type="ECO:0000256" key="2">
    <source>
        <dbReference type="SAM" id="Phobius"/>
    </source>
</evidence>
<evidence type="ECO:0000256" key="1">
    <source>
        <dbReference type="SAM" id="MobiDB-lite"/>
    </source>
</evidence>
<protein>
    <submittedName>
        <fullName evidence="3">Uncharacterized protein</fullName>
    </submittedName>
</protein>
<name>A0A4U5N481_STECR</name>
<reference evidence="3 4" key="2">
    <citation type="journal article" date="2019" name="G3 (Bethesda)">
        <title>Hybrid Assembly of the Genome of the Entomopathogenic Nematode Steinernema carpocapsae Identifies the X-Chromosome.</title>
        <authorList>
            <person name="Serra L."/>
            <person name="Macchietto M."/>
            <person name="Macias-Munoz A."/>
            <person name="McGill C.J."/>
            <person name="Rodriguez I.M."/>
            <person name="Rodriguez B."/>
            <person name="Murad R."/>
            <person name="Mortazavi A."/>
        </authorList>
    </citation>
    <scope>NUCLEOTIDE SEQUENCE [LARGE SCALE GENOMIC DNA]</scope>
    <source>
        <strain evidence="3 4">ALL</strain>
    </source>
</reference>
<dbReference type="Proteomes" id="UP000298663">
    <property type="component" value="Unassembled WGS sequence"/>
</dbReference>
<keyword evidence="2" id="KW-0812">Transmembrane</keyword>
<comment type="caution">
    <text evidence="3">The sequence shown here is derived from an EMBL/GenBank/DDBJ whole genome shotgun (WGS) entry which is preliminary data.</text>
</comment>
<feature type="region of interest" description="Disordered" evidence="1">
    <location>
        <begin position="13"/>
        <end position="44"/>
    </location>
</feature>
<keyword evidence="2" id="KW-1133">Transmembrane helix</keyword>
<gene>
    <name evidence="3" type="ORF">L596_018286</name>
</gene>
<dbReference type="AlphaFoldDB" id="A0A4U5N481"/>
<reference evidence="3 4" key="1">
    <citation type="journal article" date="2015" name="Genome Biol.">
        <title>Comparative genomics of Steinernema reveals deeply conserved gene regulatory networks.</title>
        <authorList>
            <person name="Dillman A.R."/>
            <person name="Macchietto M."/>
            <person name="Porter C.F."/>
            <person name="Rogers A."/>
            <person name="Williams B."/>
            <person name="Antoshechkin I."/>
            <person name="Lee M.M."/>
            <person name="Goodwin Z."/>
            <person name="Lu X."/>
            <person name="Lewis E.E."/>
            <person name="Goodrich-Blair H."/>
            <person name="Stock S.P."/>
            <person name="Adams B.J."/>
            <person name="Sternberg P.W."/>
            <person name="Mortazavi A."/>
        </authorList>
    </citation>
    <scope>NUCLEOTIDE SEQUENCE [LARGE SCALE GENOMIC DNA]</scope>
    <source>
        <strain evidence="3 4">ALL</strain>
    </source>
</reference>
<feature type="transmembrane region" description="Helical" evidence="2">
    <location>
        <begin position="125"/>
        <end position="154"/>
    </location>
</feature>
<evidence type="ECO:0000313" key="4">
    <source>
        <dbReference type="Proteomes" id="UP000298663"/>
    </source>
</evidence>